<dbReference type="STRING" id="401053.AciPR4_2984"/>
<evidence type="ECO:0000313" key="2">
    <source>
        <dbReference type="Proteomes" id="UP000006844"/>
    </source>
</evidence>
<dbReference type="RefSeq" id="WP_013569475.1">
    <property type="nucleotide sequence ID" value="NC_014963.1"/>
</dbReference>
<evidence type="ECO:0000313" key="1">
    <source>
        <dbReference type="EMBL" id="ADV83744.1"/>
    </source>
</evidence>
<accession>E8V557</accession>
<dbReference type="Proteomes" id="UP000006844">
    <property type="component" value="Chromosome"/>
</dbReference>
<dbReference type="InterPro" id="IPR034904">
    <property type="entry name" value="FSCA_dom_sf"/>
</dbReference>
<dbReference type="OrthoDB" id="9805360at2"/>
<gene>
    <name evidence="1" type="ordered locus">AciPR4_2984</name>
</gene>
<dbReference type="SUPFAM" id="SSF117916">
    <property type="entry name" value="Fe-S cluster assembly (FSCA) domain-like"/>
    <property type="match status" value="1"/>
</dbReference>
<dbReference type="InterPro" id="IPR052339">
    <property type="entry name" value="Fe-S_Maturation_MIP18"/>
</dbReference>
<proteinExistence type="predicted"/>
<sequence length="128" mass="14246">MPFTQADLLRALHDCFDPQLKCNIVDLGLVDSLSLQEDLEAPGRNIPGVPQKYRATITLIPTNTDELWQSQMAAQIENRLAGLENISTSKAAFITTKIWTPDRISPAGRRTLGLDRPKPNQLVEIKLP</sequence>
<evidence type="ECO:0008006" key="3">
    <source>
        <dbReference type="Google" id="ProtNLM"/>
    </source>
</evidence>
<dbReference type="PANTHER" id="PTHR42831:SF1">
    <property type="entry name" value="FE-S PROTEIN MATURATION AUXILIARY FACTOR YITW"/>
    <property type="match status" value="1"/>
</dbReference>
<organism evidence="1 2">
    <name type="scientific">Terriglobus saanensis (strain ATCC BAA-1853 / DSM 23119 / SP1PR4)</name>
    <dbReference type="NCBI Taxonomy" id="401053"/>
    <lineage>
        <taxon>Bacteria</taxon>
        <taxon>Pseudomonadati</taxon>
        <taxon>Acidobacteriota</taxon>
        <taxon>Terriglobia</taxon>
        <taxon>Terriglobales</taxon>
        <taxon>Acidobacteriaceae</taxon>
        <taxon>Terriglobus</taxon>
    </lineage>
</organism>
<dbReference type="eggNOG" id="COG2151">
    <property type="taxonomic scope" value="Bacteria"/>
</dbReference>
<dbReference type="PANTHER" id="PTHR42831">
    <property type="entry name" value="FE-S PROTEIN MATURATION AUXILIARY FACTOR YITW"/>
    <property type="match status" value="1"/>
</dbReference>
<keyword evidence="2" id="KW-1185">Reference proteome</keyword>
<dbReference type="HOGENOM" id="CLU_091588_2_2_0"/>
<dbReference type="EMBL" id="CP002467">
    <property type="protein sequence ID" value="ADV83744.1"/>
    <property type="molecule type" value="Genomic_DNA"/>
</dbReference>
<dbReference type="KEGG" id="tsa:AciPR4_2984"/>
<reference evidence="1 2" key="1">
    <citation type="journal article" date="2012" name="Stand. Genomic Sci.">
        <title>Complete genome sequence of Terriglobus saanensis type strain SP1PR4(T), an Acidobacteria from tundra soil.</title>
        <authorList>
            <person name="Rawat S.R."/>
            <person name="Mannisto M.K."/>
            <person name="Starovoytov V."/>
            <person name="Goodwin L."/>
            <person name="Nolan M."/>
            <person name="Hauser L."/>
            <person name="Land M."/>
            <person name="Davenport K.W."/>
            <person name="Woyke T."/>
            <person name="Haggblom M.M."/>
        </authorList>
    </citation>
    <scope>NUCLEOTIDE SEQUENCE</scope>
    <source>
        <strain evidence="2">ATCC BAA-1853 / DSM 23119 / SP1PR4</strain>
    </source>
</reference>
<protein>
    <recommendedName>
        <fullName evidence="3">MIP18 family-like domain-containing protein</fullName>
    </recommendedName>
</protein>
<dbReference type="AlphaFoldDB" id="E8V557"/>
<dbReference type="Gene3D" id="3.30.300.130">
    <property type="entry name" value="Fe-S cluster assembly (FSCA)"/>
    <property type="match status" value="1"/>
</dbReference>
<name>E8V557_TERSS</name>